<evidence type="ECO:0000313" key="1">
    <source>
        <dbReference type="EMBL" id="KAI9253861.1"/>
    </source>
</evidence>
<proteinExistence type="predicted"/>
<reference evidence="1" key="2">
    <citation type="submission" date="2023-02" db="EMBL/GenBank/DDBJ databases">
        <authorList>
            <consortium name="DOE Joint Genome Institute"/>
            <person name="Mondo S.J."/>
            <person name="Chang Y."/>
            <person name="Wang Y."/>
            <person name="Ahrendt S."/>
            <person name="Andreopoulos W."/>
            <person name="Barry K."/>
            <person name="Beard J."/>
            <person name="Benny G.L."/>
            <person name="Blankenship S."/>
            <person name="Bonito G."/>
            <person name="Cuomo C."/>
            <person name="Desiro A."/>
            <person name="Gervers K.A."/>
            <person name="Hundley H."/>
            <person name="Kuo A."/>
            <person name="LaButti K."/>
            <person name="Lang B.F."/>
            <person name="Lipzen A."/>
            <person name="O'Donnell K."/>
            <person name="Pangilinan J."/>
            <person name="Reynolds N."/>
            <person name="Sandor L."/>
            <person name="Smith M.W."/>
            <person name="Tsang A."/>
            <person name="Grigoriev I.V."/>
            <person name="Stajich J.E."/>
            <person name="Spatafora J.W."/>
        </authorList>
    </citation>
    <scope>NUCLEOTIDE SEQUENCE</scope>
    <source>
        <strain evidence="1">RSA 2281</strain>
    </source>
</reference>
<protein>
    <submittedName>
        <fullName evidence="1">Uncharacterized protein</fullName>
    </submittedName>
</protein>
<dbReference type="AlphaFoldDB" id="A0AAD5PAS9"/>
<comment type="caution">
    <text evidence="1">The sequence shown here is derived from an EMBL/GenBank/DDBJ whole genome shotgun (WGS) entry which is preliminary data.</text>
</comment>
<name>A0AAD5PAS9_9FUNG</name>
<keyword evidence="2" id="KW-1185">Reference proteome</keyword>
<sequence>MLIILYKNQLFPNVKCKGLAPKMSLLCDNIFISCPSIAENILSNQQQKDQEKESVDSFKSYIEKLEPFVPYDQFGEHWLVLTLKEICTLYTYRWNIPNRVAKESSELDFIV</sequence>
<gene>
    <name evidence="1" type="ORF">BDA99DRAFT_540470</name>
</gene>
<organism evidence="1 2">
    <name type="scientific">Phascolomyces articulosus</name>
    <dbReference type="NCBI Taxonomy" id="60185"/>
    <lineage>
        <taxon>Eukaryota</taxon>
        <taxon>Fungi</taxon>
        <taxon>Fungi incertae sedis</taxon>
        <taxon>Mucoromycota</taxon>
        <taxon>Mucoromycotina</taxon>
        <taxon>Mucoromycetes</taxon>
        <taxon>Mucorales</taxon>
        <taxon>Lichtheimiaceae</taxon>
        <taxon>Phascolomyces</taxon>
    </lineage>
</organism>
<accession>A0AAD5PAS9</accession>
<reference evidence="1" key="1">
    <citation type="journal article" date="2022" name="IScience">
        <title>Evolution of zygomycete secretomes and the origins of terrestrial fungal ecologies.</title>
        <authorList>
            <person name="Chang Y."/>
            <person name="Wang Y."/>
            <person name="Mondo S."/>
            <person name="Ahrendt S."/>
            <person name="Andreopoulos W."/>
            <person name="Barry K."/>
            <person name="Beard J."/>
            <person name="Benny G.L."/>
            <person name="Blankenship S."/>
            <person name="Bonito G."/>
            <person name="Cuomo C."/>
            <person name="Desiro A."/>
            <person name="Gervers K.A."/>
            <person name="Hundley H."/>
            <person name="Kuo A."/>
            <person name="LaButti K."/>
            <person name="Lang B.F."/>
            <person name="Lipzen A."/>
            <person name="O'Donnell K."/>
            <person name="Pangilinan J."/>
            <person name="Reynolds N."/>
            <person name="Sandor L."/>
            <person name="Smith M.E."/>
            <person name="Tsang A."/>
            <person name="Grigoriev I.V."/>
            <person name="Stajich J.E."/>
            <person name="Spatafora J.W."/>
        </authorList>
    </citation>
    <scope>NUCLEOTIDE SEQUENCE</scope>
    <source>
        <strain evidence="1">RSA 2281</strain>
    </source>
</reference>
<dbReference type="EMBL" id="JAIXMP010000025">
    <property type="protein sequence ID" value="KAI9253861.1"/>
    <property type="molecule type" value="Genomic_DNA"/>
</dbReference>
<evidence type="ECO:0000313" key="2">
    <source>
        <dbReference type="Proteomes" id="UP001209540"/>
    </source>
</evidence>
<dbReference type="Proteomes" id="UP001209540">
    <property type="component" value="Unassembled WGS sequence"/>
</dbReference>